<comment type="catalytic activity">
    <reaction evidence="17">
        <text>[GlcNAc-(1-&gt;4)-Mur2Ac(oyl-L-Ala-gamma-D-Glu-L-Lys-D-Ala-D-Ala)](n)-di-trans,octa-cis-undecaprenyl diphosphate + beta-D-GlcNAc-(1-&gt;4)-Mur2Ac(oyl-L-Ala-gamma-D-Glu-L-Lys-D-Ala-D-Ala)-di-trans,octa-cis-undecaprenyl diphosphate = [GlcNAc-(1-&gt;4)-Mur2Ac(oyl-L-Ala-gamma-D-Glu-L-Lys-D-Ala-D-Ala)](n+1)-di-trans,octa-cis-undecaprenyl diphosphate + di-trans,octa-cis-undecaprenyl diphosphate + H(+)</text>
        <dbReference type="Rhea" id="RHEA:23708"/>
        <dbReference type="Rhea" id="RHEA-COMP:9602"/>
        <dbReference type="Rhea" id="RHEA-COMP:9603"/>
        <dbReference type="ChEBI" id="CHEBI:15378"/>
        <dbReference type="ChEBI" id="CHEBI:58405"/>
        <dbReference type="ChEBI" id="CHEBI:60033"/>
        <dbReference type="ChEBI" id="CHEBI:78435"/>
        <dbReference type="EC" id="2.4.99.28"/>
    </reaction>
</comment>
<evidence type="ECO:0000256" key="12">
    <source>
        <dbReference type="ARBA" id="ARBA00022989"/>
    </source>
</evidence>
<dbReference type="SUPFAM" id="SSF53955">
    <property type="entry name" value="Lysozyme-like"/>
    <property type="match status" value="1"/>
</dbReference>
<dbReference type="InterPro" id="IPR001460">
    <property type="entry name" value="PCN-bd_Tpept"/>
</dbReference>
<dbReference type="GO" id="GO:0030288">
    <property type="term" value="C:outer membrane-bounded periplasmic space"/>
    <property type="evidence" value="ECO:0007669"/>
    <property type="project" value="TreeGrafter"/>
</dbReference>
<evidence type="ECO:0000256" key="3">
    <source>
        <dbReference type="ARBA" id="ARBA00022475"/>
    </source>
</evidence>
<proteinExistence type="predicted"/>
<evidence type="ECO:0000256" key="10">
    <source>
        <dbReference type="ARBA" id="ARBA00022960"/>
    </source>
</evidence>
<evidence type="ECO:0000259" key="20">
    <source>
        <dbReference type="Pfam" id="PF00912"/>
    </source>
</evidence>
<organism evidence="21 22">
    <name type="scientific">Novibacillus thermophilus</name>
    <dbReference type="NCBI Taxonomy" id="1471761"/>
    <lineage>
        <taxon>Bacteria</taxon>
        <taxon>Bacillati</taxon>
        <taxon>Bacillota</taxon>
        <taxon>Bacilli</taxon>
        <taxon>Bacillales</taxon>
        <taxon>Thermoactinomycetaceae</taxon>
        <taxon>Novibacillus</taxon>
    </lineage>
</organism>
<accession>A0A1U9K6Z8</accession>
<evidence type="ECO:0000256" key="11">
    <source>
        <dbReference type="ARBA" id="ARBA00022984"/>
    </source>
</evidence>
<dbReference type="InterPro" id="IPR013783">
    <property type="entry name" value="Ig-like_fold"/>
</dbReference>
<dbReference type="Gene3D" id="3.40.710.10">
    <property type="entry name" value="DD-peptidase/beta-lactamase superfamily"/>
    <property type="match status" value="1"/>
</dbReference>
<dbReference type="GO" id="GO:0009252">
    <property type="term" value="P:peptidoglycan biosynthetic process"/>
    <property type="evidence" value="ECO:0007669"/>
    <property type="project" value="UniProtKB-KW"/>
</dbReference>
<protein>
    <submittedName>
        <fullName evidence="21">Uncharacterized protein</fullName>
    </submittedName>
</protein>
<dbReference type="GO" id="GO:0008658">
    <property type="term" value="F:penicillin binding"/>
    <property type="evidence" value="ECO:0007669"/>
    <property type="project" value="InterPro"/>
</dbReference>
<dbReference type="InterPro" id="IPR001264">
    <property type="entry name" value="Glyco_trans_51"/>
</dbReference>
<keyword evidence="7" id="KW-0808">Transferase</keyword>
<dbReference type="Gene3D" id="1.10.3810.10">
    <property type="entry name" value="Biosynthetic peptidoglycan transglycosylase-like"/>
    <property type="match status" value="1"/>
</dbReference>
<dbReference type="GO" id="GO:0071555">
    <property type="term" value="P:cell wall organization"/>
    <property type="evidence" value="ECO:0007669"/>
    <property type="project" value="UniProtKB-KW"/>
</dbReference>
<evidence type="ECO:0000256" key="2">
    <source>
        <dbReference type="ARBA" id="ARBA00004752"/>
    </source>
</evidence>
<feature type="region of interest" description="Disordered" evidence="18">
    <location>
        <begin position="1"/>
        <end position="25"/>
    </location>
</feature>
<evidence type="ECO:0000256" key="4">
    <source>
        <dbReference type="ARBA" id="ARBA00022645"/>
    </source>
</evidence>
<evidence type="ECO:0000313" key="22">
    <source>
        <dbReference type="Proteomes" id="UP000188603"/>
    </source>
</evidence>
<evidence type="ECO:0000256" key="15">
    <source>
        <dbReference type="ARBA" id="ARBA00023316"/>
    </source>
</evidence>
<keyword evidence="15" id="KW-0961">Cell wall biogenesis/degradation</keyword>
<evidence type="ECO:0000259" key="19">
    <source>
        <dbReference type="Pfam" id="PF00905"/>
    </source>
</evidence>
<dbReference type="GO" id="GO:0005886">
    <property type="term" value="C:plasma membrane"/>
    <property type="evidence" value="ECO:0007669"/>
    <property type="project" value="UniProtKB-SubCell"/>
</dbReference>
<dbReference type="GO" id="GO:0008955">
    <property type="term" value="F:peptidoglycan glycosyltransferase activity"/>
    <property type="evidence" value="ECO:0007669"/>
    <property type="project" value="UniProtKB-EC"/>
</dbReference>
<dbReference type="KEGG" id="ntr:B0W44_08595"/>
<dbReference type="InterPro" id="IPR050396">
    <property type="entry name" value="Glycosyltr_51/Transpeptidase"/>
</dbReference>
<dbReference type="GO" id="GO:0006508">
    <property type="term" value="P:proteolysis"/>
    <property type="evidence" value="ECO:0007669"/>
    <property type="project" value="UniProtKB-KW"/>
</dbReference>
<keyword evidence="6" id="KW-0328">Glycosyltransferase</keyword>
<evidence type="ECO:0000256" key="16">
    <source>
        <dbReference type="ARBA" id="ARBA00034000"/>
    </source>
</evidence>
<comment type="subcellular location">
    <subcellularLocation>
        <location evidence="1">Cell membrane</location>
    </subcellularLocation>
</comment>
<keyword evidence="4" id="KW-0121">Carboxypeptidase</keyword>
<dbReference type="STRING" id="1471761.B0W44_08595"/>
<dbReference type="Proteomes" id="UP000188603">
    <property type="component" value="Chromosome"/>
</dbReference>
<keyword evidence="3" id="KW-1003">Cell membrane</keyword>
<dbReference type="SUPFAM" id="SSF56601">
    <property type="entry name" value="beta-lactamase/transpeptidase-like"/>
    <property type="match status" value="1"/>
</dbReference>
<evidence type="ECO:0000256" key="7">
    <source>
        <dbReference type="ARBA" id="ARBA00022679"/>
    </source>
</evidence>
<evidence type="ECO:0000256" key="17">
    <source>
        <dbReference type="ARBA" id="ARBA00049902"/>
    </source>
</evidence>
<keyword evidence="8" id="KW-0812">Transmembrane</keyword>
<keyword evidence="11" id="KW-0573">Peptidoglycan synthesis</keyword>
<dbReference type="GO" id="GO:0008360">
    <property type="term" value="P:regulation of cell shape"/>
    <property type="evidence" value="ECO:0007669"/>
    <property type="project" value="UniProtKB-KW"/>
</dbReference>
<dbReference type="GO" id="GO:0009002">
    <property type="term" value="F:serine-type D-Ala-D-Ala carboxypeptidase activity"/>
    <property type="evidence" value="ECO:0007669"/>
    <property type="project" value="UniProtKB-EC"/>
</dbReference>
<reference evidence="21 22" key="1">
    <citation type="journal article" date="2015" name="Int. J. Syst. Evol. Microbiol.">
        <title>Novibacillus thermophilus gen. nov., sp. nov., a Gram-staining-negative and moderately thermophilic member of the family Thermoactinomycetaceae.</title>
        <authorList>
            <person name="Yang G."/>
            <person name="Chen J."/>
            <person name="Zhou S."/>
        </authorList>
    </citation>
    <scope>NUCLEOTIDE SEQUENCE [LARGE SCALE GENOMIC DNA]</scope>
    <source>
        <strain evidence="21 22">SG-1</strain>
    </source>
</reference>
<dbReference type="FunFam" id="1.10.3810.10:FF:000003">
    <property type="entry name" value="Penicillin-binding protein 1a"/>
    <property type="match status" value="1"/>
</dbReference>
<feature type="compositionally biased region" description="Acidic residues" evidence="18">
    <location>
        <begin position="771"/>
        <end position="798"/>
    </location>
</feature>
<evidence type="ECO:0000256" key="14">
    <source>
        <dbReference type="ARBA" id="ARBA00023268"/>
    </source>
</evidence>
<dbReference type="RefSeq" id="WP_077719699.1">
    <property type="nucleotide sequence ID" value="NZ_CP019699.1"/>
</dbReference>
<dbReference type="InterPro" id="IPR012338">
    <property type="entry name" value="Beta-lactam/transpept-like"/>
</dbReference>
<feature type="domain" description="Glycosyl transferase family 51" evidence="20">
    <location>
        <begin position="84"/>
        <end position="264"/>
    </location>
</feature>
<evidence type="ECO:0000256" key="9">
    <source>
        <dbReference type="ARBA" id="ARBA00022801"/>
    </source>
</evidence>
<dbReference type="Pfam" id="PF00905">
    <property type="entry name" value="Transpeptidase"/>
    <property type="match status" value="1"/>
</dbReference>
<dbReference type="AlphaFoldDB" id="A0A1U9K6Z8"/>
<dbReference type="Pfam" id="PF00912">
    <property type="entry name" value="Transgly"/>
    <property type="match status" value="1"/>
</dbReference>
<dbReference type="Gene3D" id="2.60.40.10">
    <property type="entry name" value="Immunoglobulins"/>
    <property type="match status" value="1"/>
</dbReference>
<feature type="compositionally biased region" description="Basic residues" evidence="18">
    <location>
        <begin position="12"/>
        <end position="25"/>
    </location>
</feature>
<evidence type="ECO:0000313" key="21">
    <source>
        <dbReference type="EMBL" id="AQS55839.1"/>
    </source>
</evidence>
<keyword evidence="22" id="KW-1185">Reference proteome</keyword>
<dbReference type="InterPro" id="IPR036950">
    <property type="entry name" value="PBP_transglycosylase"/>
</dbReference>
<comment type="pathway">
    <text evidence="2">Cell wall biogenesis; peptidoglycan biosynthesis.</text>
</comment>
<keyword evidence="9" id="KW-0378">Hydrolase</keyword>
<comment type="catalytic activity">
    <reaction evidence="16">
        <text>Preferential cleavage: (Ac)2-L-Lys-D-Ala-|-D-Ala. Also transpeptidation of peptidyl-alanyl moieties that are N-acyl substituents of D-alanine.</text>
        <dbReference type="EC" id="3.4.16.4"/>
    </reaction>
</comment>
<dbReference type="PANTHER" id="PTHR32282">
    <property type="entry name" value="BINDING PROTEIN TRANSPEPTIDASE, PUTATIVE-RELATED"/>
    <property type="match status" value="1"/>
</dbReference>
<dbReference type="EMBL" id="CP019699">
    <property type="protein sequence ID" value="AQS55839.1"/>
    <property type="molecule type" value="Genomic_DNA"/>
</dbReference>
<name>A0A1U9K6Z8_9BACL</name>
<keyword evidence="14" id="KW-0511">Multifunctional enzyme</keyword>
<feature type="compositionally biased region" description="Acidic residues" evidence="18">
    <location>
        <begin position="817"/>
        <end position="835"/>
    </location>
</feature>
<dbReference type="PANTHER" id="PTHR32282:SF11">
    <property type="entry name" value="PENICILLIN-BINDING PROTEIN 1B"/>
    <property type="match status" value="1"/>
</dbReference>
<keyword evidence="10" id="KW-0133">Cell shape</keyword>
<keyword evidence="5" id="KW-0645">Protease</keyword>
<dbReference type="NCBIfam" id="TIGR02074">
    <property type="entry name" value="PBP_1a_fam"/>
    <property type="match status" value="1"/>
</dbReference>
<feature type="region of interest" description="Disordered" evidence="18">
    <location>
        <begin position="748"/>
        <end position="868"/>
    </location>
</feature>
<evidence type="ECO:0000256" key="18">
    <source>
        <dbReference type="SAM" id="MobiDB-lite"/>
    </source>
</evidence>
<sequence length="868" mass="95479">MNDSTRSYANRKALKGRSRKERFNKKDKAKKRRLFNIKWILLVIVATVFLVMGGCSAVILAGNYVIDEDKLTMPQTSVFLDDEGNQFGQLAEEDREYVELDEMPEYLGQAFIAVEDRRFYDHYGVDPRAILRAIWVDLKTWSLKEGSSTITMQLARNVFLTNEKAFSRKVKEAMIAINLELNYSKDQILEMYLNQILFGHGKYGVETAADWYFGKTVRTNGEKETISLSEAAMLAAIPKAPSTYSPKSNMDKAIERRNLVLELMEQEGFITAKEKEEAMAEEIEVVEHEGGNKYDAYLDLVRQEAAERYGLSEDELNRGGFKIYTNLNRQAQEAVEKAYSDDDLFPPDGEYGKVESGLTMLDPETGEIVAVAGGRDYEGQNFNRSYDARVQPGSAMKPLVTYAPAIEFKGMKPYDTVEDRPIEGNDGQPWPKNAGGTYHGTTYMIDALKHSYNAAAVRTLRDVVGVKTGYDFATSLGMNIEEELSADDAYSLTLGANTATTVEMAQAYSAFANQGVLVEAHAINKIEGPDGAEVRVDDPEVKEVMSAQTAYYMTEMLKAVVNEGTGTRARIPGREVAGKTGTTNDSTRIWFVGYTPQYVTAIYMGRDEDQEHEVGESSGGPRGPAALFARVMAEALEGMPAESFAKPEGVEKVREPIQLTKITDLRASYDAEAQAVTLGWTAEDDRVRYNVYRIKGESTEAELIGEADGGRFTDSKIEVPEKDGGLSELFGQLAGGITYHYYVVPVNPETGETGEESNTATVVITPPEGSEPPEEDQEEEDVDEEQPSEQEGPPDEGEGNGRGNGNERGPDHPGDGDGSDDGSPEDEDTPDEGDGNEGRDANPGDNPTGRGGNGTNRIPGTLSEGKDR</sequence>
<dbReference type="OrthoDB" id="9766909at2"/>
<feature type="domain" description="Penicillin-binding protein transpeptidase" evidence="19">
    <location>
        <begin position="359"/>
        <end position="615"/>
    </location>
</feature>
<evidence type="ECO:0000256" key="5">
    <source>
        <dbReference type="ARBA" id="ARBA00022670"/>
    </source>
</evidence>
<evidence type="ECO:0000256" key="8">
    <source>
        <dbReference type="ARBA" id="ARBA00022692"/>
    </source>
</evidence>
<dbReference type="InterPro" id="IPR023346">
    <property type="entry name" value="Lysozyme-like_dom_sf"/>
</dbReference>
<keyword evidence="13" id="KW-0472">Membrane</keyword>
<keyword evidence="12" id="KW-1133">Transmembrane helix</keyword>
<evidence type="ECO:0000256" key="6">
    <source>
        <dbReference type="ARBA" id="ARBA00022676"/>
    </source>
</evidence>
<evidence type="ECO:0000256" key="13">
    <source>
        <dbReference type="ARBA" id="ARBA00023136"/>
    </source>
</evidence>
<gene>
    <name evidence="21" type="ORF">B0W44_08595</name>
</gene>
<evidence type="ECO:0000256" key="1">
    <source>
        <dbReference type="ARBA" id="ARBA00004236"/>
    </source>
</evidence>